<dbReference type="PROSITE" id="PS00018">
    <property type="entry name" value="EF_HAND_1"/>
    <property type="match status" value="1"/>
</dbReference>
<dbReference type="PRINTS" id="PR00133">
    <property type="entry name" value="GLHYDRLASE3"/>
</dbReference>
<evidence type="ECO:0000259" key="3">
    <source>
        <dbReference type="SMART" id="SM01217"/>
    </source>
</evidence>
<evidence type="ECO:0000313" key="5">
    <source>
        <dbReference type="Proteomes" id="UP000323136"/>
    </source>
</evidence>
<dbReference type="InterPro" id="IPR002772">
    <property type="entry name" value="Glyco_hydro_3_C"/>
</dbReference>
<comment type="caution">
    <text evidence="4">The sequence shown here is derived from an EMBL/GenBank/DDBJ whole genome shotgun (WGS) entry which is preliminary data.</text>
</comment>
<dbReference type="Proteomes" id="UP000323136">
    <property type="component" value="Unassembled WGS sequence"/>
</dbReference>
<dbReference type="InterPro" id="IPR036962">
    <property type="entry name" value="Glyco_hydro_3_N_sf"/>
</dbReference>
<dbReference type="InterPro" id="IPR036881">
    <property type="entry name" value="Glyco_hydro_3_C_sf"/>
</dbReference>
<protein>
    <submittedName>
        <fullName evidence="4">Beta-glucosidase</fullName>
    </submittedName>
</protein>
<dbReference type="SUPFAM" id="SSF51445">
    <property type="entry name" value="(Trans)glycosidases"/>
    <property type="match status" value="1"/>
</dbReference>
<proteinExistence type="inferred from homology"/>
<organism evidence="4 5">
    <name type="scientific">Tenacibaculum adriaticum</name>
    <dbReference type="NCBI Taxonomy" id="413713"/>
    <lineage>
        <taxon>Bacteria</taxon>
        <taxon>Pseudomonadati</taxon>
        <taxon>Bacteroidota</taxon>
        <taxon>Flavobacteriia</taxon>
        <taxon>Flavobacteriales</taxon>
        <taxon>Flavobacteriaceae</taxon>
        <taxon>Tenacibaculum</taxon>
    </lineage>
</organism>
<reference evidence="4 5" key="1">
    <citation type="submission" date="2019-07" db="EMBL/GenBank/DDBJ databases">
        <title>Genomic Encyclopedia of Type Strains, Phase IV (KMG-IV): sequencing the most valuable type-strain genomes for metagenomic binning, comparative biology and taxonomic classification.</title>
        <authorList>
            <person name="Goeker M."/>
        </authorList>
    </citation>
    <scope>NUCLEOTIDE SEQUENCE [LARGE SCALE GENOMIC DNA]</scope>
    <source>
        <strain evidence="4 5">DSM 18961</strain>
    </source>
</reference>
<dbReference type="GO" id="GO:0005975">
    <property type="term" value="P:carbohydrate metabolic process"/>
    <property type="evidence" value="ECO:0007669"/>
    <property type="project" value="InterPro"/>
</dbReference>
<dbReference type="Pfam" id="PF00933">
    <property type="entry name" value="Glyco_hydro_3"/>
    <property type="match status" value="1"/>
</dbReference>
<dbReference type="InterPro" id="IPR013783">
    <property type="entry name" value="Ig-like_fold"/>
</dbReference>
<keyword evidence="5" id="KW-1185">Reference proteome</keyword>
<keyword evidence="2" id="KW-0378">Hydrolase</keyword>
<dbReference type="EMBL" id="VNIA01000003">
    <property type="protein sequence ID" value="TYP98184.1"/>
    <property type="molecule type" value="Genomic_DNA"/>
</dbReference>
<dbReference type="Gene3D" id="3.20.20.300">
    <property type="entry name" value="Glycoside hydrolase, family 3, N-terminal domain"/>
    <property type="match status" value="2"/>
</dbReference>
<dbReference type="Gene3D" id="2.60.40.10">
    <property type="entry name" value="Immunoglobulins"/>
    <property type="match status" value="1"/>
</dbReference>
<dbReference type="FunFam" id="2.60.40.10:FF:000495">
    <property type="entry name" value="Periplasmic beta-glucosidase"/>
    <property type="match status" value="1"/>
</dbReference>
<evidence type="ECO:0000313" key="4">
    <source>
        <dbReference type="EMBL" id="TYP98184.1"/>
    </source>
</evidence>
<dbReference type="InterPro" id="IPR017853">
    <property type="entry name" value="GH"/>
</dbReference>
<evidence type="ECO:0000256" key="1">
    <source>
        <dbReference type="ARBA" id="ARBA00005336"/>
    </source>
</evidence>
<name>A0A5S5DR78_9FLAO</name>
<dbReference type="PANTHER" id="PTHR42715:SF10">
    <property type="entry name" value="BETA-GLUCOSIDASE"/>
    <property type="match status" value="1"/>
</dbReference>
<dbReference type="InterPro" id="IPR018247">
    <property type="entry name" value="EF_Hand_1_Ca_BS"/>
</dbReference>
<dbReference type="InterPro" id="IPR001764">
    <property type="entry name" value="Glyco_hydro_3_N"/>
</dbReference>
<dbReference type="SUPFAM" id="SSF52279">
    <property type="entry name" value="Beta-D-glucan exohydrolase, C-terminal domain"/>
    <property type="match status" value="1"/>
</dbReference>
<gene>
    <name evidence="4" type="ORF">C7447_103354</name>
</gene>
<evidence type="ECO:0000256" key="2">
    <source>
        <dbReference type="ARBA" id="ARBA00022801"/>
    </source>
</evidence>
<dbReference type="AlphaFoldDB" id="A0A5S5DR78"/>
<dbReference type="GO" id="GO:0008422">
    <property type="term" value="F:beta-glucosidase activity"/>
    <property type="evidence" value="ECO:0007669"/>
    <property type="project" value="UniProtKB-ARBA"/>
</dbReference>
<dbReference type="Gene3D" id="3.40.50.1700">
    <property type="entry name" value="Glycoside hydrolase family 3 C-terminal domain"/>
    <property type="match status" value="2"/>
</dbReference>
<dbReference type="RefSeq" id="WP_148870511.1">
    <property type="nucleotide sequence ID" value="NZ_VNIA01000003.1"/>
</dbReference>
<dbReference type="SMART" id="SM01217">
    <property type="entry name" value="Fn3_like"/>
    <property type="match status" value="1"/>
</dbReference>
<dbReference type="PANTHER" id="PTHR42715">
    <property type="entry name" value="BETA-GLUCOSIDASE"/>
    <property type="match status" value="1"/>
</dbReference>
<dbReference type="Pfam" id="PF14310">
    <property type="entry name" value="Fn3-like"/>
    <property type="match status" value="1"/>
</dbReference>
<feature type="domain" description="Fibronectin type III-like" evidence="3">
    <location>
        <begin position="663"/>
        <end position="733"/>
    </location>
</feature>
<dbReference type="OrthoDB" id="9805821at2"/>
<comment type="similarity">
    <text evidence="1">Belongs to the glycosyl hydrolase 3 family.</text>
</comment>
<dbReference type="Pfam" id="PF01915">
    <property type="entry name" value="Glyco_hydro_3_C"/>
    <property type="match status" value="1"/>
</dbReference>
<dbReference type="InterPro" id="IPR050288">
    <property type="entry name" value="Cellulose_deg_GH3"/>
</dbReference>
<accession>A0A5S5DR78</accession>
<dbReference type="InterPro" id="IPR026891">
    <property type="entry name" value="Fn3-like"/>
</dbReference>
<sequence length="745" mass="83455">MKLFFYKTYLVLILLLCFFAIQTSVSQIKTDNQNPTVFIQNITPEKIEDNIEKILKNLTLEEKVAMCHAQSKFSTKGVPRLGIPEIWMSDGPHGVRAEISWDSWDYAGWTNDSITAFPALTCLAASFNPELSSQYGFSLGEEARYRKKDVLLGPGVNIYRTPMNGRNFEYMGEDPFLASTMVVPYIKGIQKNGVAACVKHFVLNNQEHWRDIINVEISDRALYEIYLPAFKAAVKEAGVWSLMGSYNKVRGQYACHNEMLNKILKTDWGFDGVVISDWSGAHTTRESALYGLDLEMGTGTDGLGTTTENHYQYYYLANPFLEALKKSEISESVVDDKVRRILRLMYRTNMNPNRPFGRMNNREHHDVARKIGVEGIVLLKNENNFFPIKDEKNITIAIIGENATRSMTAGGGSSELKPKFEVSPLEGLKQRYKNATLIHTMGYESGPSAYDKVISGKLNADSLKVKAVEFAKKADIVLFVGGLTKSHHQDSEGDDRLQYELPFGQVELLSEIQKVNKNIGMLLVTGNAVDMSWSGKVKGILQTWYLGSIAGHAIADVVSGDVNPSGKLPFSFPKKLEDNAAHSFGKLSYPGDGVNQYYKEDIFVGYRWHDTKKIAAQYAFGYGLSYTNFSLSNIKTDKNYYSENDLITISCDVNNTGSIDGAEVVQVYVGKPKSKVKRALKELKGFKKVHVNKEQSSSVSIKIPVSSLTFYDETISDWNLEKGEYIVYVGNTSNNISKKINITID</sequence>